<comment type="caution">
    <text evidence="4">The sequence shown here is derived from an EMBL/GenBank/DDBJ whole genome shotgun (WGS) entry which is preliminary data.</text>
</comment>
<dbReference type="PANTHER" id="PTHR35137:SF1">
    <property type="entry name" value="CHROMOPHORE LYASE CRL, CHLOROPLASTIC"/>
    <property type="match status" value="1"/>
</dbReference>
<evidence type="ECO:0000256" key="3">
    <source>
        <dbReference type="SAM" id="MobiDB-lite"/>
    </source>
</evidence>
<dbReference type="Proteomes" id="UP000593564">
    <property type="component" value="Unassembled WGS sequence"/>
</dbReference>
<feature type="compositionally biased region" description="Acidic residues" evidence="3">
    <location>
        <begin position="205"/>
        <end position="223"/>
    </location>
</feature>
<evidence type="ECO:0000256" key="1">
    <source>
        <dbReference type="ARBA" id="ARBA00008206"/>
    </source>
</evidence>
<keyword evidence="5" id="KW-1185">Reference proteome</keyword>
<accession>A0A7J7G094</accession>
<proteinExistence type="inferred from homology"/>
<dbReference type="GO" id="GO:0016829">
    <property type="term" value="F:lyase activity"/>
    <property type="evidence" value="ECO:0007669"/>
    <property type="project" value="UniProtKB-KW"/>
</dbReference>
<evidence type="ECO:0000313" key="4">
    <source>
        <dbReference type="EMBL" id="KAF5932674.1"/>
    </source>
</evidence>
<evidence type="ECO:0000256" key="2">
    <source>
        <dbReference type="ARBA" id="ARBA00023239"/>
    </source>
</evidence>
<name>A0A7J7G094_CAMSI</name>
<feature type="region of interest" description="Disordered" evidence="3">
    <location>
        <begin position="205"/>
        <end position="239"/>
    </location>
</feature>
<organism evidence="4 5">
    <name type="scientific">Camellia sinensis</name>
    <name type="common">Tea plant</name>
    <name type="synonym">Thea sinensis</name>
    <dbReference type="NCBI Taxonomy" id="4442"/>
    <lineage>
        <taxon>Eukaryota</taxon>
        <taxon>Viridiplantae</taxon>
        <taxon>Streptophyta</taxon>
        <taxon>Embryophyta</taxon>
        <taxon>Tracheophyta</taxon>
        <taxon>Spermatophyta</taxon>
        <taxon>Magnoliopsida</taxon>
        <taxon>eudicotyledons</taxon>
        <taxon>Gunneridae</taxon>
        <taxon>Pentapetalae</taxon>
        <taxon>asterids</taxon>
        <taxon>Ericales</taxon>
        <taxon>Theaceae</taxon>
        <taxon>Camellia</taxon>
    </lineage>
</organism>
<dbReference type="PANTHER" id="PTHR35137">
    <property type="entry name" value="CHROMOPHORE LYASE CRL, CHLOROPLASTIC"/>
    <property type="match status" value="1"/>
</dbReference>
<dbReference type="InterPro" id="IPR038672">
    <property type="entry name" value="CpcT/CpeT_sf"/>
</dbReference>
<comment type="similarity">
    <text evidence="1">Belongs to the CpcT/CpeT biliprotein lyase family.</text>
</comment>
<evidence type="ECO:0000313" key="5">
    <source>
        <dbReference type="Proteomes" id="UP000593564"/>
    </source>
</evidence>
<reference evidence="5" key="1">
    <citation type="journal article" date="2020" name="Nat. Commun.">
        <title>Genome assembly of wild tea tree DASZ reveals pedigree and selection history of tea varieties.</title>
        <authorList>
            <person name="Zhang W."/>
            <person name="Zhang Y."/>
            <person name="Qiu H."/>
            <person name="Guo Y."/>
            <person name="Wan H."/>
            <person name="Zhang X."/>
            <person name="Scossa F."/>
            <person name="Alseekh S."/>
            <person name="Zhang Q."/>
            <person name="Wang P."/>
            <person name="Xu L."/>
            <person name="Schmidt M.H."/>
            <person name="Jia X."/>
            <person name="Li D."/>
            <person name="Zhu A."/>
            <person name="Guo F."/>
            <person name="Chen W."/>
            <person name="Ni D."/>
            <person name="Usadel B."/>
            <person name="Fernie A.R."/>
            <person name="Wen W."/>
        </authorList>
    </citation>
    <scope>NUCLEOTIDE SEQUENCE [LARGE SCALE GENOMIC DNA]</scope>
    <source>
        <strain evidence="5">cv. G240</strain>
    </source>
</reference>
<keyword evidence="2" id="KW-0456">Lyase</keyword>
<dbReference type="Pfam" id="PF06206">
    <property type="entry name" value="CpeT"/>
    <property type="match status" value="1"/>
</dbReference>
<reference evidence="4 5" key="2">
    <citation type="submission" date="2020-07" db="EMBL/GenBank/DDBJ databases">
        <title>Genome assembly of wild tea tree DASZ reveals pedigree and selection history of tea varieties.</title>
        <authorList>
            <person name="Zhang W."/>
        </authorList>
    </citation>
    <scope>NUCLEOTIDE SEQUENCE [LARGE SCALE GENOMIC DNA]</scope>
    <source>
        <strain evidence="5">cv. G240</strain>
        <tissue evidence="4">Leaf</tissue>
    </source>
</reference>
<dbReference type="InterPro" id="IPR010404">
    <property type="entry name" value="CpcT/CpeT"/>
</dbReference>
<gene>
    <name evidence="4" type="ORF">HYC85_028845</name>
</gene>
<dbReference type="EMBL" id="JACBKZ010000014">
    <property type="protein sequence ID" value="KAF5932674.1"/>
    <property type="molecule type" value="Genomic_DNA"/>
</dbReference>
<protein>
    <submittedName>
        <fullName evidence="4">Uncharacterized protein</fullName>
    </submittedName>
</protein>
<dbReference type="AlphaFoldDB" id="A0A7J7G094"/>
<dbReference type="Gene3D" id="2.40.128.590">
    <property type="entry name" value="CpcT/CpeT domain"/>
    <property type="match status" value="1"/>
</dbReference>
<sequence>MGRGSGSESNSDGWGRARGLVLKTLVLIGGAILLRRLTKSTTGWDHTRIVARSLTGDKYSREQAFRDPDNYFNLRPFGGRLISPFVSTYAIRDAEEYKNYCDRPKDQRPQPEEVIGAELDELKKSRKKDCEDANNAGFNEAEENYKKQVFATQDIYFKAGWKAACQQLGQGPDTDVFAFPPAVFLPTYLIPYANDVFSALQVEAEEGLQEEDEGEAEGEDQTEQEQAGQTGTGVQDPTATDIAEHLTTIYLKRCERGKRCLYEGSTPPDGFPNSWNGAAYCTSELSVLKNNEIHTWDRGYDDDGNQVWGVRGGPYEFKPAPASSFVDMFPLNFPPQSMDKRIEGSFVLQE</sequence>
<feature type="compositionally biased region" description="Low complexity" evidence="3">
    <location>
        <begin position="224"/>
        <end position="235"/>
    </location>
</feature>